<dbReference type="Proteomes" id="UP000001029">
    <property type="component" value="Chromosome"/>
</dbReference>
<keyword evidence="5" id="KW-1185">Reference proteome</keyword>
<feature type="signal peptide" evidence="2">
    <location>
        <begin position="1"/>
        <end position="21"/>
    </location>
</feature>
<dbReference type="HOGENOM" id="CLU_038823_1_0_0"/>
<feature type="domain" description="Capsule synthesis protein CapA" evidence="3">
    <location>
        <begin position="67"/>
        <end position="294"/>
    </location>
</feature>
<keyword evidence="2" id="KW-0732">Signal</keyword>
<gene>
    <name evidence="4" type="ordered locus">Emin_0324</name>
</gene>
<protein>
    <recommendedName>
        <fullName evidence="3">Capsule synthesis protein CapA domain-containing protein</fullName>
    </recommendedName>
</protein>
<reference evidence="4 5" key="1">
    <citation type="journal article" date="2009" name="Appl. Environ. Microbiol.">
        <title>Genomic analysis of 'Elusimicrobium minutum,' the first cultivated representative of the phylum 'Elusimicrobia' (formerly termite group 1).</title>
        <authorList>
            <person name="Herlemann D.P.R."/>
            <person name="Geissinger O."/>
            <person name="Ikeda-Ohtsubo W."/>
            <person name="Kunin V."/>
            <person name="Sun H."/>
            <person name="Lapidus A."/>
            <person name="Hugenholtz P."/>
            <person name="Brune A."/>
        </authorList>
    </citation>
    <scope>NUCLEOTIDE SEQUENCE [LARGE SCALE GENOMIC DNA]</scope>
    <source>
        <strain evidence="4 5">Pei191</strain>
    </source>
</reference>
<dbReference type="PROSITE" id="PS51257">
    <property type="entry name" value="PROKAR_LIPOPROTEIN"/>
    <property type="match status" value="1"/>
</dbReference>
<dbReference type="STRING" id="445932.Emin_0324"/>
<feature type="chain" id="PRO_5002780036" description="Capsule synthesis protein CapA domain-containing protein" evidence="2">
    <location>
        <begin position="22"/>
        <end position="346"/>
    </location>
</feature>
<organism evidence="4 5">
    <name type="scientific">Elusimicrobium minutum (strain Pei191)</name>
    <dbReference type="NCBI Taxonomy" id="445932"/>
    <lineage>
        <taxon>Bacteria</taxon>
        <taxon>Pseudomonadati</taxon>
        <taxon>Elusimicrobiota</taxon>
        <taxon>Elusimicrobia</taxon>
        <taxon>Elusimicrobiales</taxon>
        <taxon>Elusimicrobiaceae</taxon>
        <taxon>Elusimicrobium</taxon>
    </lineage>
</organism>
<evidence type="ECO:0000256" key="2">
    <source>
        <dbReference type="SAM" id="SignalP"/>
    </source>
</evidence>
<dbReference type="CDD" id="cd07381">
    <property type="entry name" value="MPP_CapA"/>
    <property type="match status" value="1"/>
</dbReference>
<dbReference type="PANTHER" id="PTHR33393">
    <property type="entry name" value="POLYGLUTAMINE SYNTHESIS ACCESSORY PROTEIN RV0574C-RELATED"/>
    <property type="match status" value="1"/>
</dbReference>
<dbReference type="PANTHER" id="PTHR33393:SF11">
    <property type="entry name" value="POLYGLUTAMINE SYNTHESIS ACCESSORY PROTEIN RV0574C-RELATED"/>
    <property type="match status" value="1"/>
</dbReference>
<evidence type="ECO:0000313" key="4">
    <source>
        <dbReference type="EMBL" id="ACC97883.1"/>
    </source>
</evidence>
<dbReference type="InterPro" id="IPR052169">
    <property type="entry name" value="CW_Biosynth-Accessory"/>
</dbReference>
<dbReference type="SMART" id="SM00854">
    <property type="entry name" value="PGA_cap"/>
    <property type="match status" value="1"/>
</dbReference>
<dbReference type="RefSeq" id="WP_012414498.1">
    <property type="nucleotide sequence ID" value="NC_010644.1"/>
</dbReference>
<sequence>MRADLFKPSFFVLLLAAFVCACSSNRTQSSAFPWHEYEKVAQELTVSGQTEEDSNAEVCAVPGRVITLTFAGDTTMGDYPEQQGMTFNWQYKQLKGDKKYFLKNMLPMFTTDDFTIVNLEGAITDNDEAQEKEFRFKGPYEYLDILKAGSVEMVNMANNHTHDYGVKGYNDTRENLKKAGIAFFGYDDLIVKELHETKLCFHGLKGFDWNRDSKMLLKHLKHFKEINCDIIITTFHWGEEKAYENNALQERLARLAVDNGSSLIIGHHAHVVQNIAQYKGVTIVYSLGNFVFGGNKNPADKRALLYRVKIQDGKIISANPVKILISSEKARNNYQPVFDGEYQDLL</sequence>
<accession>B2KBX9</accession>
<dbReference type="OrthoDB" id="9810906at2"/>
<name>B2KBX9_ELUMP</name>
<dbReference type="EMBL" id="CP001055">
    <property type="protein sequence ID" value="ACC97883.1"/>
    <property type="molecule type" value="Genomic_DNA"/>
</dbReference>
<dbReference type="Pfam" id="PF09587">
    <property type="entry name" value="PGA_cap"/>
    <property type="match status" value="1"/>
</dbReference>
<dbReference type="KEGG" id="emi:Emin_0324"/>
<evidence type="ECO:0000313" key="5">
    <source>
        <dbReference type="Proteomes" id="UP000001029"/>
    </source>
</evidence>
<dbReference type="InterPro" id="IPR029052">
    <property type="entry name" value="Metallo-depent_PP-like"/>
</dbReference>
<comment type="similarity">
    <text evidence="1">Belongs to the CapA family.</text>
</comment>
<dbReference type="SUPFAM" id="SSF56300">
    <property type="entry name" value="Metallo-dependent phosphatases"/>
    <property type="match status" value="1"/>
</dbReference>
<dbReference type="Gene3D" id="3.60.21.10">
    <property type="match status" value="1"/>
</dbReference>
<evidence type="ECO:0000259" key="3">
    <source>
        <dbReference type="SMART" id="SM00854"/>
    </source>
</evidence>
<dbReference type="InterPro" id="IPR019079">
    <property type="entry name" value="Capsule_synth_CapA"/>
</dbReference>
<dbReference type="AlphaFoldDB" id="B2KBX9"/>
<proteinExistence type="inferred from homology"/>
<evidence type="ECO:0000256" key="1">
    <source>
        <dbReference type="ARBA" id="ARBA00005662"/>
    </source>
</evidence>